<feature type="domain" description="Histidine kinase" evidence="15">
    <location>
        <begin position="315"/>
        <end position="514"/>
    </location>
</feature>
<gene>
    <name evidence="17" type="ORF">SAMN02745174_01179</name>
</gene>
<evidence type="ECO:0000256" key="3">
    <source>
        <dbReference type="ARBA" id="ARBA00012438"/>
    </source>
</evidence>
<evidence type="ECO:0000256" key="14">
    <source>
        <dbReference type="SAM" id="Phobius"/>
    </source>
</evidence>
<feature type="transmembrane region" description="Helical" evidence="14">
    <location>
        <begin position="6"/>
        <end position="30"/>
    </location>
</feature>
<dbReference type="Pfam" id="PF02518">
    <property type="entry name" value="HATPase_c"/>
    <property type="match status" value="1"/>
</dbReference>
<dbReference type="InterPro" id="IPR036890">
    <property type="entry name" value="HATPase_C_sf"/>
</dbReference>
<protein>
    <recommendedName>
        <fullName evidence="3">histidine kinase</fullName>
        <ecNumber evidence="3">2.7.13.3</ecNumber>
    </recommendedName>
</protein>
<dbReference type="CDD" id="cd00082">
    <property type="entry name" value="HisKA"/>
    <property type="match status" value="1"/>
</dbReference>
<keyword evidence="18" id="KW-1185">Reference proteome</keyword>
<dbReference type="Pfam" id="PF00512">
    <property type="entry name" value="HisKA"/>
    <property type="match status" value="1"/>
</dbReference>
<dbReference type="PANTHER" id="PTHR45528">
    <property type="entry name" value="SENSOR HISTIDINE KINASE CPXA"/>
    <property type="match status" value="1"/>
</dbReference>
<dbReference type="InterPro" id="IPR005467">
    <property type="entry name" value="His_kinase_dom"/>
</dbReference>
<dbReference type="EC" id="2.7.13.3" evidence="3"/>
<evidence type="ECO:0000256" key="1">
    <source>
        <dbReference type="ARBA" id="ARBA00000085"/>
    </source>
</evidence>
<dbReference type="GO" id="GO:0005524">
    <property type="term" value="F:ATP binding"/>
    <property type="evidence" value="ECO:0007669"/>
    <property type="project" value="UniProtKB-KW"/>
</dbReference>
<dbReference type="InterPro" id="IPR050398">
    <property type="entry name" value="HssS/ArlS-like"/>
</dbReference>
<evidence type="ECO:0000256" key="7">
    <source>
        <dbReference type="ARBA" id="ARBA00022692"/>
    </source>
</evidence>
<dbReference type="SMART" id="SM00388">
    <property type="entry name" value="HisKA"/>
    <property type="match status" value="1"/>
</dbReference>
<dbReference type="Gene3D" id="3.30.565.10">
    <property type="entry name" value="Histidine kinase-like ATPase, C-terminal domain"/>
    <property type="match status" value="1"/>
</dbReference>
<feature type="transmembrane region" description="Helical" evidence="14">
    <location>
        <begin position="217"/>
        <end position="239"/>
    </location>
</feature>
<keyword evidence="10" id="KW-0067">ATP-binding</keyword>
<dbReference type="Gene3D" id="6.10.340.10">
    <property type="match status" value="1"/>
</dbReference>
<keyword evidence="6" id="KW-0808">Transferase</keyword>
<dbReference type="AlphaFoldDB" id="A0A1T4MEJ9"/>
<evidence type="ECO:0000313" key="18">
    <source>
        <dbReference type="Proteomes" id="UP000191153"/>
    </source>
</evidence>
<evidence type="ECO:0000256" key="9">
    <source>
        <dbReference type="ARBA" id="ARBA00022777"/>
    </source>
</evidence>
<keyword evidence="11 14" id="KW-1133">Transmembrane helix</keyword>
<evidence type="ECO:0000256" key="5">
    <source>
        <dbReference type="ARBA" id="ARBA00022553"/>
    </source>
</evidence>
<dbReference type="PROSITE" id="PS50885">
    <property type="entry name" value="HAMP"/>
    <property type="match status" value="1"/>
</dbReference>
<sequence>MKLKNKLISILGLTLFIILFLEIFIGNIFIKKYFKIYKIKSLEKINFIENNKINYKKLEEYKITKNAQVEILDKNNNKFINLSKLSYFTVKTKTGIKIILLSPYLNKLYMENKINLKKNSDLSIKTFKILNNYYLVQELIINKQKIKDFDIPIKKSKLVFLTGKIMTIPRKNIEQNPNEILENFYSNKNQVLNKIEGPYRIIVSYKFKPIEELFPPLVSYLITKTIVLIILIFLLGIILQKKLINPIITLSKNSNLIGQLNFKLEMKYKGNDEIGDLYKDIEKMSFKLENIIKFYKKEMKNNLQDKIEFEEELKLFMHEIKTPLTAIIGFSDIYLQDKENKYISIINNEGKKILRLANELIERKNVTNEIVLKRENFNITELIELILKIYEKELKNISVIFEREEDIFVIGDREKIEQVIGNLLKNAIEHTKDFIKITLNISQKIEFSIENNGNKIEDINIDKLWQKYYSTNKDKNRGLGLYICATILKLHRSSYRAFSTDTGIKFIFTLDKGYKGDKNLL</sequence>
<dbReference type="PANTHER" id="PTHR45528:SF1">
    <property type="entry name" value="SENSOR HISTIDINE KINASE CPXA"/>
    <property type="match status" value="1"/>
</dbReference>
<reference evidence="17 18" key="1">
    <citation type="submission" date="2017-02" db="EMBL/GenBank/DDBJ databases">
        <authorList>
            <person name="Peterson S.W."/>
        </authorList>
    </citation>
    <scope>NUCLEOTIDE SEQUENCE [LARGE SCALE GENOMIC DNA]</scope>
    <source>
        <strain evidence="17 18">ATCC 700028</strain>
    </source>
</reference>
<evidence type="ECO:0000256" key="2">
    <source>
        <dbReference type="ARBA" id="ARBA00004651"/>
    </source>
</evidence>
<evidence type="ECO:0000256" key="10">
    <source>
        <dbReference type="ARBA" id="ARBA00022840"/>
    </source>
</evidence>
<comment type="subcellular location">
    <subcellularLocation>
        <location evidence="2">Cell membrane</location>
        <topology evidence="2">Multi-pass membrane protein</topology>
    </subcellularLocation>
</comment>
<evidence type="ECO:0000256" key="13">
    <source>
        <dbReference type="ARBA" id="ARBA00023136"/>
    </source>
</evidence>
<evidence type="ECO:0000259" key="15">
    <source>
        <dbReference type="PROSITE" id="PS50109"/>
    </source>
</evidence>
<keyword evidence="7 14" id="KW-0812">Transmembrane</keyword>
<evidence type="ECO:0000256" key="6">
    <source>
        <dbReference type="ARBA" id="ARBA00022679"/>
    </source>
</evidence>
<dbReference type="SUPFAM" id="SSF55874">
    <property type="entry name" value="ATPase domain of HSP90 chaperone/DNA topoisomerase II/histidine kinase"/>
    <property type="match status" value="1"/>
</dbReference>
<accession>A0A1T4MEJ9</accession>
<evidence type="ECO:0000313" key="17">
    <source>
        <dbReference type="EMBL" id="SJZ65198.1"/>
    </source>
</evidence>
<dbReference type="Proteomes" id="UP000191153">
    <property type="component" value="Unassembled WGS sequence"/>
</dbReference>
<dbReference type="SUPFAM" id="SSF47384">
    <property type="entry name" value="Homodimeric domain of signal transducing histidine kinase"/>
    <property type="match status" value="1"/>
</dbReference>
<dbReference type="Gene3D" id="1.10.287.130">
    <property type="match status" value="1"/>
</dbReference>
<dbReference type="InterPro" id="IPR003661">
    <property type="entry name" value="HisK_dim/P_dom"/>
</dbReference>
<keyword evidence="9 17" id="KW-0418">Kinase</keyword>
<keyword evidence="13 14" id="KW-0472">Membrane</keyword>
<dbReference type="GO" id="GO:0000155">
    <property type="term" value="F:phosphorelay sensor kinase activity"/>
    <property type="evidence" value="ECO:0007669"/>
    <property type="project" value="InterPro"/>
</dbReference>
<dbReference type="CDD" id="cd06225">
    <property type="entry name" value="HAMP"/>
    <property type="match status" value="1"/>
</dbReference>
<name>A0A1T4MEJ9_9FUSO</name>
<dbReference type="InterPro" id="IPR003594">
    <property type="entry name" value="HATPase_dom"/>
</dbReference>
<evidence type="ECO:0000256" key="4">
    <source>
        <dbReference type="ARBA" id="ARBA00022475"/>
    </source>
</evidence>
<keyword evidence="12" id="KW-0902">Two-component regulatory system</keyword>
<dbReference type="PROSITE" id="PS50109">
    <property type="entry name" value="HIS_KIN"/>
    <property type="match status" value="1"/>
</dbReference>
<evidence type="ECO:0000256" key="8">
    <source>
        <dbReference type="ARBA" id="ARBA00022741"/>
    </source>
</evidence>
<dbReference type="GO" id="GO:0005886">
    <property type="term" value="C:plasma membrane"/>
    <property type="evidence" value="ECO:0007669"/>
    <property type="project" value="UniProtKB-SubCell"/>
</dbReference>
<dbReference type="SMART" id="SM00387">
    <property type="entry name" value="HATPase_c"/>
    <property type="match status" value="1"/>
</dbReference>
<comment type="catalytic activity">
    <reaction evidence="1">
        <text>ATP + protein L-histidine = ADP + protein N-phospho-L-histidine.</text>
        <dbReference type="EC" id="2.7.13.3"/>
    </reaction>
</comment>
<dbReference type="InterPro" id="IPR036097">
    <property type="entry name" value="HisK_dim/P_sf"/>
</dbReference>
<dbReference type="SUPFAM" id="SSF158472">
    <property type="entry name" value="HAMP domain-like"/>
    <property type="match status" value="1"/>
</dbReference>
<evidence type="ECO:0000256" key="11">
    <source>
        <dbReference type="ARBA" id="ARBA00022989"/>
    </source>
</evidence>
<evidence type="ECO:0000259" key="16">
    <source>
        <dbReference type="PROSITE" id="PS50885"/>
    </source>
</evidence>
<dbReference type="STRING" id="180163.SAMN02745174_01179"/>
<dbReference type="OrthoDB" id="9815750at2"/>
<organism evidence="17 18">
    <name type="scientific">Cetobacterium ceti</name>
    <dbReference type="NCBI Taxonomy" id="180163"/>
    <lineage>
        <taxon>Bacteria</taxon>
        <taxon>Fusobacteriati</taxon>
        <taxon>Fusobacteriota</taxon>
        <taxon>Fusobacteriia</taxon>
        <taxon>Fusobacteriales</taxon>
        <taxon>Fusobacteriaceae</taxon>
        <taxon>Cetobacterium</taxon>
    </lineage>
</organism>
<dbReference type="RefSeq" id="WP_078693674.1">
    <property type="nucleotide sequence ID" value="NZ_FUWX01000008.1"/>
</dbReference>
<dbReference type="EMBL" id="FUWX01000008">
    <property type="protein sequence ID" value="SJZ65198.1"/>
    <property type="molecule type" value="Genomic_DNA"/>
</dbReference>
<keyword evidence="5" id="KW-0597">Phosphoprotein</keyword>
<dbReference type="InterPro" id="IPR003660">
    <property type="entry name" value="HAMP_dom"/>
</dbReference>
<evidence type="ECO:0000256" key="12">
    <source>
        <dbReference type="ARBA" id="ARBA00023012"/>
    </source>
</evidence>
<keyword evidence="8" id="KW-0547">Nucleotide-binding</keyword>
<proteinExistence type="predicted"/>
<keyword evidence="4" id="KW-1003">Cell membrane</keyword>
<feature type="domain" description="HAMP" evidence="16">
    <location>
        <begin position="241"/>
        <end position="293"/>
    </location>
</feature>